<comment type="caution">
    <text evidence="2">The sequence shown here is derived from an EMBL/GenBank/DDBJ whole genome shotgun (WGS) entry which is preliminary data.</text>
</comment>
<dbReference type="Gene3D" id="3.40.50.12580">
    <property type="match status" value="1"/>
</dbReference>
<dbReference type="InterPro" id="IPR007554">
    <property type="entry name" value="Glycerophosphate_synth"/>
</dbReference>
<dbReference type="Pfam" id="PF04464">
    <property type="entry name" value="Glyphos_transf"/>
    <property type="match status" value="1"/>
</dbReference>
<dbReference type="RefSeq" id="WP_344132634.1">
    <property type="nucleotide sequence ID" value="NZ_BAAALT010000100.1"/>
</dbReference>
<keyword evidence="3" id="KW-1185">Reference proteome</keyword>
<accession>A0ABP4YBJ6</accession>
<dbReference type="EMBL" id="BAAALT010000100">
    <property type="protein sequence ID" value="GAA1809932.1"/>
    <property type="molecule type" value="Genomic_DNA"/>
</dbReference>
<gene>
    <name evidence="2" type="ORF">GCM10009682_34540</name>
</gene>
<feature type="chain" id="PRO_5045281854" description="CDP-glycerol glycerophosphotransferase" evidence="1">
    <location>
        <begin position="22"/>
        <end position="566"/>
    </location>
</feature>
<sequence length="566" mass="60364">MIKLQSFPRADVWAVATNALAALAAATLVASPRTATGYALAAATVLVNLRRHRGDGLGRCVTTHPALAAGLLAAYLIRQPDGAPALLAAGAILLLLQMGEGVFAKLATPLLTVTNAAGWRRLATRGVHPTAILTVNVTVLGVFGVCAAAGAPPAVALVAVSGGALIQAALLLAALRSTTSPSGPVELSHELARFAPEFLVHFSAPESMSYQLTMWLPALERVGRPFAVVVREPWHVAEVAAVTRVPVLHCPTIRALDQIITPSLRAVFYVNNSMKNLHMLRFTGALHIQLMHGDSDKAASHNPVTALYDRVYVAGQAGIDRYRAHGVEIPADRFRVVGRPQLADITVGPRRAHPPTVLYAPTWTGFYEDTNHCSLRVADRILVSLLARGATVILRAHPSTRRNHRAAGQLAAAERLLARDRASSGRAHVWGEASSREMSLVDCINEADALVADVSSVVTDFLYSGRPFAVTDMAGAGAAFAATFPLSRIGYVIDPQLTSLEHVLDLMLGPDPLADQRLQARAYYLGDFPPAMYERAFTDTVRADVATGKRIPAMARLTTPGDTHMV</sequence>
<evidence type="ECO:0000313" key="2">
    <source>
        <dbReference type="EMBL" id="GAA1809932.1"/>
    </source>
</evidence>
<reference evidence="3" key="1">
    <citation type="journal article" date="2019" name="Int. J. Syst. Evol. Microbiol.">
        <title>The Global Catalogue of Microorganisms (GCM) 10K type strain sequencing project: providing services to taxonomists for standard genome sequencing and annotation.</title>
        <authorList>
            <consortium name="The Broad Institute Genomics Platform"/>
            <consortium name="The Broad Institute Genome Sequencing Center for Infectious Disease"/>
            <person name="Wu L."/>
            <person name="Ma J."/>
        </authorList>
    </citation>
    <scope>NUCLEOTIDE SEQUENCE [LARGE SCALE GENOMIC DNA]</scope>
    <source>
        <strain evidence="3">JCM 13250</strain>
    </source>
</reference>
<proteinExistence type="predicted"/>
<evidence type="ECO:0000256" key="1">
    <source>
        <dbReference type="SAM" id="SignalP"/>
    </source>
</evidence>
<evidence type="ECO:0000313" key="3">
    <source>
        <dbReference type="Proteomes" id="UP001500218"/>
    </source>
</evidence>
<name>A0ABP4YBJ6_9ACTN</name>
<protein>
    <recommendedName>
        <fullName evidence="4">CDP-glycerol glycerophosphotransferase</fullName>
    </recommendedName>
</protein>
<feature type="signal peptide" evidence="1">
    <location>
        <begin position="1"/>
        <end position="21"/>
    </location>
</feature>
<keyword evidence="1" id="KW-0732">Signal</keyword>
<dbReference type="InterPro" id="IPR043148">
    <property type="entry name" value="TagF_C"/>
</dbReference>
<dbReference type="Proteomes" id="UP001500218">
    <property type="component" value="Unassembled WGS sequence"/>
</dbReference>
<organism evidence="2 3">
    <name type="scientific">Luedemannella flava</name>
    <dbReference type="NCBI Taxonomy" id="349316"/>
    <lineage>
        <taxon>Bacteria</taxon>
        <taxon>Bacillati</taxon>
        <taxon>Actinomycetota</taxon>
        <taxon>Actinomycetes</taxon>
        <taxon>Micromonosporales</taxon>
        <taxon>Micromonosporaceae</taxon>
        <taxon>Luedemannella</taxon>
    </lineage>
</organism>
<evidence type="ECO:0008006" key="4">
    <source>
        <dbReference type="Google" id="ProtNLM"/>
    </source>
</evidence>